<dbReference type="OMA" id="WYENSAT"/>
<sequence length="182" mass="20778">MSWRSVLDFYRNCSLLIVCGFFVSGCLASGWFKCYECSYMNYDDSDYRCVTSPANATNVRVRECRQGAAETCVTKTVYTKDRTQIYFMYRNCSVPDSFDCGISCCVNDSVHDFTCQKHCRGDFCNFEDESVRLVQTQAHQTAPGSGALSILHKFIRMTVYIKKINEMHPACREHFVMSNGAL</sequence>
<name>A0A8W8NPX6_MAGGI</name>
<proteinExistence type="predicted"/>
<keyword evidence="2" id="KW-1185">Reference proteome</keyword>
<dbReference type="AlphaFoldDB" id="A0A8W8NPX6"/>
<dbReference type="PROSITE" id="PS51257">
    <property type="entry name" value="PROKAR_LIPOPROTEIN"/>
    <property type="match status" value="1"/>
</dbReference>
<protein>
    <submittedName>
        <fullName evidence="1">Uncharacterized protein</fullName>
    </submittedName>
</protein>
<dbReference type="EnsemblMetazoa" id="G6219.1">
    <property type="protein sequence ID" value="G6219.1:cds"/>
    <property type="gene ID" value="G6219"/>
</dbReference>
<evidence type="ECO:0000313" key="1">
    <source>
        <dbReference type="EnsemblMetazoa" id="G6219.1:cds"/>
    </source>
</evidence>
<evidence type="ECO:0000313" key="2">
    <source>
        <dbReference type="Proteomes" id="UP000005408"/>
    </source>
</evidence>
<reference evidence="1" key="1">
    <citation type="submission" date="2022-08" db="UniProtKB">
        <authorList>
            <consortium name="EnsemblMetazoa"/>
        </authorList>
    </citation>
    <scope>IDENTIFICATION</scope>
    <source>
        <strain evidence="1">05x7-T-G4-1.051#20</strain>
    </source>
</reference>
<dbReference type="Proteomes" id="UP000005408">
    <property type="component" value="Unassembled WGS sequence"/>
</dbReference>
<dbReference type="OrthoDB" id="6122862at2759"/>
<accession>A0A8W8NPX6</accession>
<organism evidence="1 2">
    <name type="scientific">Magallana gigas</name>
    <name type="common">Pacific oyster</name>
    <name type="synonym">Crassostrea gigas</name>
    <dbReference type="NCBI Taxonomy" id="29159"/>
    <lineage>
        <taxon>Eukaryota</taxon>
        <taxon>Metazoa</taxon>
        <taxon>Spiralia</taxon>
        <taxon>Lophotrochozoa</taxon>
        <taxon>Mollusca</taxon>
        <taxon>Bivalvia</taxon>
        <taxon>Autobranchia</taxon>
        <taxon>Pteriomorphia</taxon>
        <taxon>Ostreida</taxon>
        <taxon>Ostreoidea</taxon>
        <taxon>Ostreidae</taxon>
        <taxon>Magallana</taxon>
    </lineage>
</organism>